<keyword evidence="1" id="KW-0472">Membrane</keyword>
<proteinExistence type="predicted"/>
<dbReference type="OrthoDB" id="5411175at2"/>
<evidence type="ECO:0000313" key="2">
    <source>
        <dbReference type="EMBL" id="CCQ91091.1"/>
    </source>
</evidence>
<evidence type="ECO:0000313" key="3">
    <source>
        <dbReference type="Proteomes" id="UP000011704"/>
    </source>
</evidence>
<evidence type="ECO:0000256" key="1">
    <source>
        <dbReference type="SAM" id="Phobius"/>
    </source>
</evidence>
<reference evidence="2 3" key="1">
    <citation type="journal article" date="2013" name="Front. Microbiol.">
        <title>The genome of Nitrospina gracilis illuminates the metabolism and evolution of the major marine nitrite oxidizer.</title>
        <authorList>
            <person name="Luecker S."/>
            <person name="Nowka B."/>
            <person name="Rattei T."/>
            <person name="Spieck E."/>
            <person name="and Daims H."/>
        </authorList>
    </citation>
    <scope>NUCLEOTIDE SEQUENCE [LARGE SCALE GENOMIC DNA]</scope>
    <source>
        <strain evidence="2 3">3/211</strain>
    </source>
</reference>
<accession>M1YZD9</accession>
<protein>
    <submittedName>
        <fullName evidence="2">Uncharacterized protein</fullName>
    </submittedName>
</protein>
<comment type="caution">
    <text evidence="2">The sequence shown here is derived from an EMBL/GenBank/DDBJ whole genome shotgun (WGS) entry which is preliminary data.</text>
</comment>
<dbReference type="STRING" id="1266370.NITGR_570040"/>
<sequence>MNQPENQNTLWTLLVNQPAWSALLMLVAMMALYMGRKPVHAGLQRLVATVYSGFRLASRSLFKAEKRLCERNKEVLLELGQDHMERKIEREFFRVNAVVERDLARYPELQKVIADQITQIEEDYKQCGQEVPPTPEWIEAVEVVAKLKVDHKNNPLTANILKSIHEASEKHHREVVREYRDSVAKRHALLQTLRPYWRKLVNSVDEVGKTLRGLLDRARDIDQHMDRYVEIINKTDKAERTLRASAAVQFAVSLLVVLIATGGAIINFNLIALPMSEMVGSTAQIGGMKVSDIAALVIIFVEMSMGLFLMEALRFTRLFPVIGTMDDRLRIRMIWVTFGILFTLACVEAALAFMRDQIAMDLSALRHSLTATGGELEAVPVSGVNSWIPMLGQMVMGFILPFALTFVAIPLETLMHSCRSVFGDLLALTIRSLAVLFRILGSGFKNLGLLMTHVYDIFIFLPLWLEQMLKTRHKSSGEAGSGTPPTAEMLMDSKTRIEQVAK</sequence>
<feature type="transmembrane region" description="Helical" evidence="1">
    <location>
        <begin position="421"/>
        <end position="441"/>
    </location>
</feature>
<keyword evidence="3" id="KW-1185">Reference proteome</keyword>
<feature type="transmembrane region" description="Helical" evidence="1">
    <location>
        <begin position="387"/>
        <end position="409"/>
    </location>
</feature>
<feature type="transmembrane region" description="Helical" evidence="1">
    <location>
        <begin position="250"/>
        <end position="273"/>
    </location>
</feature>
<dbReference type="RefSeq" id="WP_005009411.1">
    <property type="nucleotide sequence ID" value="NZ_HG422173.1"/>
</dbReference>
<keyword evidence="1" id="KW-0812">Transmembrane</keyword>
<name>M1YZD9_NITG3</name>
<gene>
    <name evidence="2" type="ORF">NITGR_570040</name>
</gene>
<dbReference type="AlphaFoldDB" id="M1YZD9"/>
<dbReference type="HOGENOM" id="CLU_041282_0_0_0"/>
<feature type="transmembrane region" description="Helical" evidence="1">
    <location>
        <begin position="447"/>
        <end position="465"/>
    </location>
</feature>
<dbReference type="InParanoid" id="M1YZD9"/>
<dbReference type="EMBL" id="CAQJ01000063">
    <property type="protein sequence ID" value="CCQ91091.1"/>
    <property type="molecule type" value="Genomic_DNA"/>
</dbReference>
<feature type="transmembrane region" description="Helical" evidence="1">
    <location>
        <begin position="334"/>
        <end position="354"/>
    </location>
</feature>
<feature type="transmembrane region" description="Helical" evidence="1">
    <location>
        <begin position="293"/>
        <end position="313"/>
    </location>
</feature>
<feature type="transmembrane region" description="Helical" evidence="1">
    <location>
        <begin position="18"/>
        <end position="35"/>
    </location>
</feature>
<dbReference type="Proteomes" id="UP000011704">
    <property type="component" value="Unassembled WGS sequence"/>
</dbReference>
<organism evidence="2 3">
    <name type="scientific">Nitrospina gracilis (strain 3/211)</name>
    <dbReference type="NCBI Taxonomy" id="1266370"/>
    <lineage>
        <taxon>Bacteria</taxon>
        <taxon>Pseudomonadati</taxon>
        <taxon>Nitrospinota/Tectimicrobiota group</taxon>
        <taxon>Nitrospinota</taxon>
        <taxon>Nitrospinia</taxon>
        <taxon>Nitrospinales</taxon>
        <taxon>Nitrospinaceae</taxon>
        <taxon>Nitrospina</taxon>
    </lineage>
</organism>
<keyword evidence="1" id="KW-1133">Transmembrane helix</keyword>